<organism evidence="2 3">
    <name type="scientific">Tilletia indica</name>
    <dbReference type="NCBI Taxonomy" id="43049"/>
    <lineage>
        <taxon>Eukaryota</taxon>
        <taxon>Fungi</taxon>
        <taxon>Dikarya</taxon>
        <taxon>Basidiomycota</taxon>
        <taxon>Ustilaginomycotina</taxon>
        <taxon>Exobasidiomycetes</taxon>
        <taxon>Tilletiales</taxon>
        <taxon>Tilletiaceae</taxon>
        <taxon>Tilletia</taxon>
    </lineage>
</organism>
<sequence>MTSTTRADSNFASLPGIPVAVQDQAAFAQNAGNIATRMAHGLARLELLELDFARSAIRNQTWLEGAEQENRHQMETCLHNVTQVLQEVQERARRMKINYVDDMAKITGQLKHCVSEIGREVRSAQDDWMQAHSQLMAVRTWTTALPEALRQLTETSPAEPSEAVLPPRYDRSTEGDVRSTGTQGHPLHSGTGPSNWQAEVEVPGMSSIGPATRDSHGETIGMATGEGNEAVEG</sequence>
<name>A0A8T8SS69_9BASI</name>
<dbReference type="Proteomes" id="UP000077521">
    <property type="component" value="Unassembled WGS sequence"/>
</dbReference>
<reference evidence="2" key="1">
    <citation type="submission" date="2016-04" db="EMBL/GenBank/DDBJ databases">
        <authorList>
            <person name="Nguyen H.D."/>
            <person name="Samba Siva P."/>
            <person name="Cullis J."/>
            <person name="Levesque C.A."/>
            <person name="Hambleton S."/>
        </authorList>
    </citation>
    <scope>NUCLEOTIDE SEQUENCE</scope>
    <source>
        <strain evidence="2">DAOMC 236416</strain>
    </source>
</reference>
<proteinExistence type="predicted"/>
<keyword evidence="3" id="KW-1185">Reference proteome</keyword>
<evidence type="ECO:0000313" key="2">
    <source>
        <dbReference type="EMBL" id="KAE8246355.1"/>
    </source>
</evidence>
<feature type="compositionally biased region" description="Basic and acidic residues" evidence="1">
    <location>
        <begin position="168"/>
        <end position="177"/>
    </location>
</feature>
<protein>
    <submittedName>
        <fullName evidence="2">Uncharacterized protein</fullName>
    </submittedName>
</protein>
<evidence type="ECO:0000256" key="1">
    <source>
        <dbReference type="SAM" id="MobiDB-lite"/>
    </source>
</evidence>
<dbReference type="AlphaFoldDB" id="A0A8T8SS69"/>
<reference evidence="2" key="2">
    <citation type="journal article" date="2019" name="IMA Fungus">
        <title>Genome sequencing and comparison of five Tilletia species to identify candidate genes for the detection of regulated species infecting wheat.</title>
        <authorList>
            <person name="Nguyen H.D.T."/>
            <person name="Sultana T."/>
            <person name="Kesanakurti P."/>
            <person name="Hambleton S."/>
        </authorList>
    </citation>
    <scope>NUCLEOTIDE SEQUENCE</scope>
    <source>
        <strain evidence="2">DAOMC 236416</strain>
    </source>
</reference>
<accession>A0A8T8SS69</accession>
<gene>
    <name evidence="2" type="ORF">A4X13_0g5828</name>
</gene>
<comment type="caution">
    <text evidence="2">The sequence shown here is derived from an EMBL/GenBank/DDBJ whole genome shotgun (WGS) entry which is preliminary data.</text>
</comment>
<evidence type="ECO:0000313" key="3">
    <source>
        <dbReference type="Proteomes" id="UP000077521"/>
    </source>
</evidence>
<feature type="region of interest" description="Disordered" evidence="1">
    <location>
        <begin position="152"/>
        <end position="233"/>
    </location>
</feature>
<dbReference type="EMBL" id="LWDF02000490">
    <property type="protein sequence ID" value="KAE8246355.1"/>
    <property type="molecule type" value="Genomic_DNA"/>
</dbReference>